<evidence type="ECO:0000256" key="1">
    <source>
        <dbReference type="SAM" id="MobiDB-lite"/>
    </source>
</evidence>
<feature type="region of interest" description="Disordered" evidence="1">
    <location>
        <begin position="25"/>
        <end position="57"/>
    </location>
</feature>
<accession>A0A6J4SIJ9</accession>
<protein>
    <submittedName>
        <fullName evidence="2">Uncharacterized protein</fullName>
    </submittedName>
</protein>
<feature type="compositionally biased region" description="Basic residues" evidence="1">
    <location>
        <begin position="47"/>
        <end position="57"/>
    </location>
</feature>
<sequence>DVAIFASAACGGGPARALLPLVARHPPGSRARRPSPVSAGGRPARREGRRRCARQWM</sequence>
<dbReference type="EMBL" id="CADCVQ010000066">
    <property type="protein sequence ID" value="CAA9493211.1"/>
    <property type="molecule type" value="Genomic_DNA"/>
</dbReference>
<reference evidence="2" key="1">
    <citation type="submission" date="2020-02" db="EMBL/GenBank/DDBJ databases">
        <authorList>
            <person name="Meier V. D."/>
        </authorList>
    </citation>
    <scope>NUCLEOTIDE SEQUENCE</scope>
    <source>
        <strain evidence="2">AVDCRST_MAG67</strain>
    </source>
</reference>
<gene>
    <name evidence="2" type="ORF">AVDCRST_MAG67-1477</name>
</gene>
<feature type="non-terminal residue" evidence="2">
    <location>
        <position position="1"/>
    </location>
</feature>
<organism evidence="2">
    <name type="scientific">uncultured Solirubrobacteraceae bacterium</name>
    <dbReference type="NCBI Taxonomy" id="1162706"/>
    <lineage>
        <taxon>Bacteria</taxon>
        <taxon>Bacillati</taxon>
        <taxon>Actinomycetota</taxon>
        <taxon>Thermoleophilia</taxon>
        <taxon>Solirubrobacterales</taxon>
        <taxon>Solirubrobacteraceae</taxon>
        <taxon>environmental samples</taxon>
    </lineage>
</organism>
<name>A0A6J4SIJ9_9ACTN</name>
<proteinExistence type="predicted"/>
<evidence type="ECO:0000313" key="2">
    <source>
        <dbReference type="EMBL" id="CAA9493211.1"/>
    </source>
</evidence>
<feature type="non-terminal residue" evidence="2">
    <location>
        <position position="57"/>
    </location>
</feature>
<dbReference type="AlphaFoldDB" id="A0A6J4SIJ9"/>